<dbReference type="PANTHER" id="PTHR24321">
    <property type="entry name" value="DEHYDROGENASES, SHORT CHAIN"/>
    <property type="match status" value="1"/>
</dbReference>
<dbReference type="PANTHER" id="PTHR24321:SF8">
    <property type="entry name" value="ESTRADIOL 17-BETA-DEHYDROGENASE 8-RELATED"/>
    <property type="match status" value="1"/>
</dbReference>
<gene>
    <name evidence="3" type="ORF">M6B22_17750</name>
</gene>
<sequence>MTRRAVVTGSASGIGKATAVLLQQQGVDVLGVDLKDADVCADLGTPDGRSAAVEAIGERGGLDVVVACAGITGANAAVPSVNFFGVVDLLTGLRPLLAAGNDPRAALISSVSSVHPTDEALVAACLAQHEVAARRRSEELLAEQAWALLYSSSKAALARWVRRAAITPEWAGAGIALNAVGPGVVLTPMSGELMNDPVMKPIMDAAVPMPLNGYAPAEAVAAPLAFLVSPANTHVTGQVLFVDGGAEATLRGDTIW</sequence>
<reference evidence="3" key="1">
    <citation type="submission" date="2022-05" db="EMBL/GenBank/DDBJ databases">
        <title>Jatrophihabitans sp. SB3-54 whole genome sequence.</title>
        <authorList>
            <person name="Suh M.K."/>
            <person name="Eom M.K."/>
            <person name="Kim J.S."/>
            <person name="Kim H.S."/>
            <person name="Do H.E."/>
            <person name="Shin Y.K."/>
            <person name="Lee J.-S."/>
        </authorList>
    </citation>
    <scope>NUCLEOTIDE SEQUENCE</scope>
    <source>
        <strain evidence="3">SB3-54</strain>
    </source>
</reference>
<dbReference type="PRINTS" id="PR00081">
    <property type="entry name" value="GDHRDH"/>
</dbReference>
<dbReference type="Gene3D" id="3.40.50.720">
    <property type="entry name" value="NAD(P)-binding Rossmann-like Domain"/>
    <property type="match status" value="1"/>
</dbReference>
<name>A0ABY7JUZ0_9ACTN</name>
<dbReference type="RefSeq" id="WP_269442897.1">
    <property type="nucleotide sequence ID" value="NZ_CP097463.1"/>
</dbReference>
<organism evidence="3 4">
    <name type="scientific">Jatrophihabitans cynanchi</name>
    <dbReference type="NCBI Taxonomy" id="2944128"/>
    <lineage>
        <taxon>Bacteria</taxon>
        <taxon>Bacillati</taxon>
        <taxon>Actinomycetota</taxon>
        <taxon>Actinomycetes</taxon>
        <taxon>Jatrophihabitantales</taxon>
        <taxon>Jatrophihabitantaceae</taxon>
        <taxon>Jatrophihabitans</taxon>
    </lineage>
</organism>
<keyword evidence="2" id="KW-0560">Oxidoreductase</keyword>
<accession>A0ABY7JUZ0</accession>
<evidence type="ECO:0000256" key="1">
    <source>
        <dbReference type="ARBA" id="ARBA00006484"/>
    </source>
</evidence>
<dbReference type="InterPro" id="IPR036291">
    <property type="entry name" value="NAD(P)-bd_dom_sf"/>
</dbReference>
<evidence type="ECO:0000256" key="2">
    <source>
        <dbReference type="ARBA" id="ARBA00023002"/>
    </source>
</evidence>
<evidence type="ECO:0000313" key="4">
    <source>
        <dbReference type="Proteomes" id="UP001164693"/>
    </source>
</evidence>
<protein>
    <submittedName>
        <fullName evidence="3">SDR family oxidoreductase</fullName>
    </submittedName>
</protein>
<dbReference type="Pfam" id="PF13561">
    <property type="entry name" value="adh_short_C2"/>
    <property type="match status" value="1"/>
</dbReference>
<evidence type="ECO:0000313" key="3">
    <source>
        <dbReference type="EMBL" id="WAX56365.1"/>
    </source>
</evidence>
<dbReference type="EMBL" id="CP097463">
    <property type="protein sequence ID" value="WAX56365.1"/>
    <property type="molecule type" value="Genomic_DNA"/>
</dbReference>
<keyword evidence="4" id="KW-1185">Reference proteome</keyword>
<proteinExistence type="inferred from homology"/>
<dbReference type="InterPro" id="IPR002347">
    <property type="entry name" value="SDR_fam"/>
</dbReference>
<dbReference type="Proteomes" id="UP001164693">
    <property type="component" value="Chromosome"/>
</dbReference>
<dbReference type="SUPFAM" id="SSF51735">
    <property type="entry name" value="NAD(P)-binding Rossmann-fold domains"/>
    <property type="match status" value="1"/>
</dbReference>
<comment type="similarity">
    <text evidence="1">Belongs to the short-chain dehydrogenases/reductases (SDR) family.</text>
</comment>